<dbReference type="PANTHER" id="PTHR15160">
    <property type="entry name" value="VON HIPPEL-LINDAU PROTEIN"/>
    <property type="match status" value="1"/>
</dbReference>
<dbReference type="GO" id="GO:0004518">
    <property type="term" value="F:nuclease activity"/>
    <property type="evidence" value="ECO:0007669"/>
    <property type="project" value="InterPro"/>
</dbReference>
<proteinExistence type="predicted"/>
<sequence length="181" mass="19188">MDRMHEDDLVELEVLGVRRHPGDDELVVLLLEPVGELIVPIAIGPTEAGAIATAQAGVVPPRPMTHDLLRDVLASLDVRVRQVEITELVGGVFHAALVLGDGPTRVDARASDAIALAVRVGCPVLCATDVLAEVGVEATPATPEDEEADGSPEEQVAQFREFLDHVSPDDFERGEPGGRSP</sequence>
<dbReference type="InterPro" id="IPR003729">
    <property type="entry name" value="Bi_nuclease_dom"/>
</dbReference>
<keyword evidence="3" id="KW-1185">Reference proteome</keyword>
<dbReference type="InterPro" id="IPR036104">
    <property type="entry name" value="BFN_sf"/>
</dbReference>
<reference evidence="2 3" key="1">
    <citation type="submission" date="2019-07" db="EMBL/GenBank/DDBJ databases">
        <title>Whole genome shotgun sequence of Cellulomonas hominis NBRC 16055.</title>
        <authorList>
            <person name="Hosoyama A."/>
            <person name="Uohara A."/>
            <person name="Ohji S."/>
            <person name="Ichikawa N."/>
        </authorList>
    </citation>
    <scope>NUCLEOTIDE SEQUENCE [LARGE SCALE GENOMIC DNA]</scope>
    <source>
        <strain evidence="2 3">NBRC 16055</strain>
    </source>
</reference>
<dbReference type="Gene3D" id="3.10.690.10">
    <property type="entry name" value="Bifunctional nuclease domain"/>
    <property type="match status" value="1"/>
</dbReference>
<dbReference type="Pfam" id="PF02577">
    <property type="entry name" value="BFN_dom"/>
    <property type="match status" value="1"/>
</dbReference>
<evidence type="ECO:0000259" key="1">
    <source>
        <dbReference type="PROSITE" id="PS51658"/>
    </source>
</evidence>
<dbReference type="AlphaFoldDB" id="A0A511FJK1"/>
<dbReference type="PROSITE" id="PS51658">
    <property type="entry name" value="BFN"/>
    <property type="match status" value="1"/>
</dbReference>
<protein>
    <recommendedName>
        <fullName evidence="1">BFN domain-containing protein</fullName>
    </recommendedName>
</protein>
<comment type="caution">
    <text evidence="2">The sequence shown here is derived from an EMBL/GenBank/DDBJ whole genome shotgun (WGS) entry which is preliminary data.</text>
</comment>
<evidence type="ECO:0000313" key="3">
    <source>
        <dbReference type="Proteomes" id="UP000321723"/>
    </source>
</evidence>
<dbReference type="EMBL" id="BJVQ01000106">
    <property type="protein sequence ID" value="GEL48754.1"/>
    <property type="molecule type" value="Genomic_DNA"/>
</dbReference>
<dbReference type="SUPFAM" id="SSF103256">
    <property type="entry name" value="Hypothetical protein TM0160"/>
    <property type="match status" value="1"/>
</dbReference>
<accession>A0A511FJK1</accession>
<dbReference type="Proteomes" id="UP000321723">
    <property type="component" value="Unassembled WGS sequence"/>
</dbReference>
<gene>
    <name evidence="2" type="ORF">CHO01_38700</name>
</gene>
<dbReference type="PANTHER" id="PTHR15160:SF1">
    <property type="entry name" value="VON HIPPEL-LINDAU DISEASE TUMOR SUPPRESSOR"/>
    <property type="match status" value="1"/>
</dbReference>
<feature type="domain" description="BFN" evidence="1">
    <location>
        <begin position="9"/>
        <end position="138"/>
    </location>
</feature>
<evidence type="ECO:0000313" key="2">
    <source>
        <dbReference type="EMBL" id="GEL48754.1"/>
    </source>
</evidence>
<name>A0A511FJK1_9CELL</name>
<organism evidence="2 3">
    <name type="scientific">Cellulomonas hominis</name>
    <dbReference type="NCBI Taxonomy" id="156981"/>
    <lineage>
        <taxon>Bacteria</taxon>
        <taxon>Bacillati</taxon>
        <taxon>Actinomycetota</taxon>
        <taxon>Actinomycetes</taxon>
        <taxon>Micrococcales</taxon>
        <taxon>Cellulomonadaceae</taxon>
        <taxon>Cellulomonas</taxon>
    </lineage>
</organism>